<evidence type="ECO:0000256" key="8">
    <source>
        <dbReference type="ARBA" id="ARBA00022840"/>
    </source>
</evidence>
<protein>
    <recommendedName>
        <fullName evidence="3 14">UDP-N-acetylmuramate--L-alanine ligase</fullName>
        <ecNumber evidence="3 14">6.3.2.8</ecNumber>
    </recommendedName>
    <alternativeName>
        <fullName evidence="14">UDP-N-acetylmuramoyl-L-alanine synthetase</fullName>
    </alternativeName>
</protein>
<dbReference type="Gene3D" id="3.90.190.20">
    <property type="entry name" value="Mur ligase, C-terminal domain"/>
    <property type="match status" value="1"/>
</dbReference>
<dbReference type="InterPro" id="IPR000713">
    <property type="entry name" value="Mur_ligase_N"/>
</dbReference>
<evidence type="ECO:0000256" key="5">
    <source>
        <dbReference type="ARBA" id="ARBA00022598"/>
    </source>
</evidence>
<dbReference type="InterPro" id="IPR004101">
    <property type="entry name" value="Mur_ligase_C"/>
</dbReference>
<keyword evidence="7 14" id="KW-0547">Nucleotide-binding</keyword>
<dbReference type="Gene3D" id="3.40.1190.10">
    <property type="entry name" value="Mur-like, catalytic domain"/>
    <property type="match status" value="1"/>
</dbReference>
<dbReference type="Pfam" id="PF02875">
    <property type="entry name" value="Mur_ligase_C"/>
    <property type="match status" value="1"/>
</dbReference>
<keyword evidence="19" id="KW-1185">Reference proteome</keyword>
<dbReference type="SUPFAM" id="SSF53623">
    <property type="entry name" value="MurD-like peptide ligases, catalytic domain"/>
    <property type="match status" value="1"/>
</dbReference>
<evidence type="ECO:0000313" key="18">
    <source>
        <dbReference type="EMBL" id="MDQ0895871.1"/>
    </source>
</evidence>
<evidence type="ECO:0000256" key="12">
    <source>
        <dbReference type="ARBA" id="ARBA00023316"/>
    </source>
</evidence>
<dbReference type="GO" id="GO:0008763">
    <property type="term" value="F:UDP-N-acetylmuramate-L-alanine ligase activity"/>
    <property type="evidence" value="ECO:0007669"/>
    <property type="project" value="UniProtKB-EC"/>
</dbReference>
<evidence type="ECO:0000256" key="1">
    <source>
        <dbReference type="ARBA" id="ARBA00004496"/>
    </source>
</evidence>
<keyword evidence="4 14" id="KW-0963">Cytoplasm</keyword>
<evidence type="ECO:0000256" key="13">
    <source>
        <dbReference type="ARBA" id="ARBA00047833"/>
    </source>
</evidence>
<evidence type="ECO:0000256" key="4">
    <source>
        <dbReference type="ARBA" id="ARBA00022490"/>
    </source>
</evidence>
<comment type="caution">
    <text evidence="18">The sequence shown here is derived from an EMBL/GenBank/DDBJ whole genome shotgun (WGS) entry which is preliminary data.</text>
</comment>
<keyword evidence="9 14" id="KW-0133">Cell shape</keyword>
<evidence type="ECO:0000259" key="17">
    <source>
        <dbReference type="Pfam" id="PF08245"/>
    </source>
</evidence>
<dbReference type="EC" id="6.3.2.8" evidence="3 14"/>
<keyword evidence="6 14" id="KW-0132">Cell division</keyword>
<dbReference type="InterPro" id="IPR036565">
    <property type="entry name" value="Mur-like_cat_sf"/>
</dbReference>
<feature type="binding site" evidence="14">
    <location>
        <begin position="122"/>
        <end position="128"/>
    </location>
    <ligand>
        <name>ATP</name>
        <dbReference type="ChEBI" id="CHEBI:30616"/>
    </ligand>
</feature>
<feature type="domain" description="Mur ligase central" evidence="17">
    <location>
        <begin position="120"/>
        <end position="295"/>
    </location>
</feature>
<dbReference type="InterPro" id="IPR005758">
    <property type="entry name" value="UDP-N-AcMur_Ala_ligase_MurC"/>
</dbReference>
<dbReference type="Proteomes" id="UP001239083">
    <property type="component" value="Unassembled WGS sequence"/>
</dbReference>
<dbReference type="Gene3D" id="3.40.50.720">
    <property type="entry name" value="NAD(P)-binding Rossmann-like Domain"/>
    <property type="match status" value="1"/>
</dbReference>
<dbReference type="Pfam" id="PF01225">
    <property type="entry name" value="Mur_ligase"/>
    <property type="match status" value="1"/>
</dbReference>
<keyword evidence="10 14" id="KW-0573">Peptidoglycan synthesis</keyword>
<dbReference type="SUPFAM" id="SSF53244">
    <property type="entry name" value="MurD-like peptide ligases, peptide-binding domain"/>
    <property type="match status" value="1"/>
</dbReference>
<comment type="pathway">
    <text evidence="2 14">Cell wall biogenesis; peptidoglycan biosynthesis.</text>
</comment>
<feature type="domain" description="Mur ligase C-terminal" evidence="16">
    <location>
        <begin position="318"/>
        <end position="448"/>
    </location>
</feature>
<dbReference type="InterPro" id="IPR036615">
    <property type="entry name" value="Mur_ligase_C_dom_sf"/>
</dbReference>
<comment type="function">
    <text evidence="14">Cell wall formation.</text>
</comment>
<dbReference type="RefSeq" id="WP_307044302.1">
    <property type="nucleotide sequence ID" value="NZ_JAUSYY010000001.1"/>
</dbReference>
<evidence type="ECO:0000256" key="3">
    <source>
        <dbReference type="ARBA" id="ARBA00012211"/>
    </source>
</evidence>
<dbReference type="NCBIfam" id="TIGR01082">
    <property type="entry name" value="murC"/>
    <property type="match status" value="1"/>
</dbReference>
<keyword evidence="5 14" id="KW-0436">Ligase</keyword>
<evidence type="ECO:0000256" key="11">
    <source>
        <dbReference type="ARBA" id="ARBA00023306"/>
    </source>
</evidence>
<gene>
    <name evidence="14" type="primary">murC</name>
    <name evidence="18" type="ORF">QFZ26_003426</name>
</gene>
<dbReference type="SUPFAM" id="SSF51984">
    <property type="entry name" value="MurCD N-terminal domain"/>
    <property type="match status" value="1"/>
</dbReference>
<evidence type="ECO:0000256" key="10">
    <source>
        <dbReference type="ARBA" id="ARBA00022984"/>
    </source>
</evidence>
<comment type="catalytic activity">
    <reaction evidence="13 14">
        <text>UDP-N-acetyl-alpha-D-muramate + L-alanine + ATP = UDP-N-acetyl-alpha-D-muramoyl-L-alanine + ADP + phosphate + H(+)</text>
        <dbReference type="Rhea" id="RHEA:23372"/>
        <dbReference type="ChEBI" id="CHEBI:15378"/>
        <dbReference type="ChEBI" id="CHEBI:30616"/>
        <dbReference type="ChEBI" id="CHEBI:43474"/>
        <dbReference type="ChEBI" id="CHEBI:57972"/>
        <dbReference type="ChEBI" id="CHEBI:70757"/>
        <dbReference type="ChEBI" id="CHEBI:83898"/>
        <dbReference type="ChEBI" id="CHEBI:456216"/>
        <dbReference type="EC" id="6.3.2.8"/>
    </reaction>
</comment>
<evidence type="ECO:0000256" key="2">
    <source>
        <dbReference type="ARBA" id="ARBA00004752"/>
    </source>
</evidence>
<evidence type="ECO:0000256" key="7">
    <source>
        <dbReference type="ARBA" id="ARBA00022741"/>
    </source>
</evidence>
<comment type="subcellular location">
    <subcellularLocation>
        <location evidence="1 14">Cytoplasm</location>
    </subcellularLocation>
</comment>
<name>A0ABU0RF64_9MICO</name>
<evidence type="ECO:0000256" key="9">
    <source>
        <dbReference type="ARBA" id="ARBA00022960"/>
    </source>
</evidence>
<organism evidence="18 19">
    <name type="scientific">Agromyces ramosus</name>
    <dbReference type="NCBI Taxonomy" id="33879"/>
    <lineage>
        <taxon>Bacteria</taxon>
        <taxon>Bacillati</taxon>
        <taxon>Actinomycetota</taxon>
        <taxon>Actinomycetes</taxon>
        <taxon>Micrococcales</taxon>
        <taxon>Microbacteriaceae</taxon>
        <taxon>Agromyces</taxon>
    </lineage>
</organism>
<evidence type="ECO:0000259" key="15">
    <source>
        <dbReference type="Pfam" id="PF01225"/>
    </source>
</evidence>
<evidence type="ECO:0000313" key="19">
    <source>
        <dbReference type="Proteomes" id="UP001239083"/>
    </source>
</evidence>
<dbReference type="Pfam" id="PF08245">
    <property type="entry name" value="Mur_ligase_M"/>
    <property type="match status" value="1"/>
</dbReference>
<evidence type="ECO:0000256" key="6">
    <source>
        <dbReference type="ARBA" id="ARBA00022618"/>
    </source>
</evidence>
<keyword evidence="8 14" id="KW-0067">ATP-binding</keyword>
<evidence type="ECO:0000256" key="14">
    <source>
        <dbReference type="HAMAP-Rule" id="MF_00046"/>
    </source>
</evidence>
<comment type="similarity">
    <text evidence="14">Belongs to the MurCDEF family.</text>
</comment>
<keyword evidence="11 14" id="KW-0131">Cell cycle</keyword>
<dbReference type="PANTHER" id="PTHR43445:SF3">
    <property type="entry name" value="UDP-N-ACETYLMURAMATE--L-ALANINE LIGASE"/>
    <property type="match status" value="1"/>
</dbReference>
<keyword evidence="12 14" id="KW-0961">Cell wall biogenesis/degradation</keyword>
<dbReference type="InterPro" id="IPR013221">
    <property type="entry name" value="Mur_ligase_cen"/>
</dbReference>
<sequence>MTIKPDLNAQIPAELGAVHFVGIGGSGMSGIARLFIGAGHRVTGSDVRDSDNIAALRALGAEIAIGHDAANVGDADAVVVTGALWQDNPEYQLALERGIPVLHRSQALAWLIAGQRLVSVAGAHGKTTSTGMIVTGLLALGEDPSFVNGGVIEELGLSAAAGDGELFVVEADESDGSFLLYDTSVALITNVDPDHLDHYGSLEAFEQAFVDFADRAGEFVVISSDDAGATRVGSRLAHDRVVTFGEAADATVRVHSIETDGPVAFAIDHAGTTYRARLRIPGRHNAINAAGAFAVLVGLGFDPETSLAGIARFAGTGRRFELHGTVGGVSVYDDYAHHPTEVAAALSAARTVVGGGRIIAVHQPHLYSRTRLFAKEFAEVLETYADETVVLDVYGAREDPEPGVTGALVSERFADASHVAFLADWQEAADYTAKIARDGDFVITLGCGDVYRIVPQLLGSLERERG</sequence>
<accession>A0ABU0RF64</accession>
<dbReference type="HAMAP" id="MF_00046">
    <property type="entry name" value="MurC"/>
    <property type="match status" value="1"/>
</dbReference>
<feature type="domain" description="Mur ligase N-terminal catalytic" evidence="15">
    <location>
        <begin position="18"/>
        <end position="115"/>
    </location>
</feature>
<dbReference type="InterPro" id="IPR050061">
    <property type="entry name" value="MurCDEF_pg_biosynth"/>
</dbReference>
<dbReference type="EMBL" id="JAUSYY010000001">
    <property type="protein sequence ID" value="MDQ0895871.1"/>
    <property type="molecule type" value="Genomic_DNA"/>
</dbReference>
<proteinExistence type="inferred from homology"/>
<evidence type="ECO:0000259" key="16">
    <source>
        <dbReference type="Pfam" id="PF02875"/>
    </source>
</evidence>
<dbReference type="PANTHER" id="PTHR43445">
    <property type="entry name" value="UDP-N-ACETYLMURAMATE--L-ALANINE LIGASE-RELATED"/>
    <property type="match status" value="1"/>
</dbReference>
<reference evidence="18 19" key="1">
    <citation type="submission" date="2023-07" db="EMBL/GenBank/DDBJ databases">
        <title>Comparative genomics of wheat-associated soil bacteria to identify genetic determinants of phenazine resistance.</title>
        <authorList>
            <person name="Mouncey N."/>
        </authorList>
    </citation>
    <scope>NUCLEOTIDE SEQUENCE [LARGE SCALE GENOMIC DNA]</scope>
    <source>
        <strain evidence="18 19">V3I3</strain>
    </source>
</reference>